<dbReference type="EMBL" id="ML975645">
    <property type="protein sequence ID" value="KAF1828158.1"/>
    <property type="molecule type" value="Genomic_DNA"/>
</dbReference>
<evidence type="ECO:0000256" key="1">
    <source>
        <dbReference type="SAM" id="MobiDB-lite"/>
    </source>
</evidence>
<name>A0A6A5JV53_9PLEO</name>
<feature type="compositionally biased region" description="Polar residues" evidence="1">
    <location>
        <begin position="26"/>
        <end position="36"/>
    </location>
</feature>
<sequence length="245" mass="27123">MRETTTTNPSRENANLGTSAPVPINPRTQKTVSHATANRKKYPGILPINKSQKKYPEKLSLAPPDLHKTLVNIVQSDARSILEILPSYTTLTFSYNKASNTPTLHLGECGDSQVLAYPDGTVQKIVIRSSAIRKAGLLLDVRKPMGEQFKPVAPFGWSLTLQSGICTPMSAPAHALVLMFMRIWAIKEGRDYLSLSTLDQRALYEALVSVRKALEMEKNLAVKYRKIPETVAKAYFLKLGDGLRS</sequence>
<dbReference type="OrthoDB" id="3677106at2759"/>
<proteinExistence type="predicted"/>
<evidence type="ECO:0000313" key="3">
    <source>
        <dbReference type="Proteomes" id="UP000800040"/>
    </source>
</evidence>
<feature type="compositionally biased region" description="Polar residues" evidence="1">
    <location>
        <begin position="1"/>
        <end position="18"/>
    </location>
</feature>
<gene>
    <name evidence="2" type="ORF">BDW02DRAFT_603694</name>
</gene>
<feature type="region of interest" description="Disordered" evidence="1">
    <location>
        <begin position="1"/>
        <end position="41"/>
    </location>
</feature>
<organism evidence="2 3">
    <name type="scientific">Decorospora gaudefroyi</name>
    <dbReference type="NCBI Taxonomy" id="184978"/>
    <lineage>
        <taxon>Eukaryota</taxon>
        <taxon>Fungi</taxon>
        <taxon>Dikarya</taxon>
        <taxon>Ascomycota</taxon>
        <taxon>Pezizomycotina</taxon>
        <taxon>Dothideomycetes</taxon>
        <taxon>Pleosporomycetidae</taxon>
        <taxon>Pleosporales</taxon>
        <taxon>Pleosporineae</taxon>
        <taxon>Pleosporaceae</taxon>
        <taxon>Decorospora</taxon>
    </lineage>
</organism>
<accession>A0A6A5JV53</accession>
<evidence type="ECO:0000313" key="2">
    <source>
        <dbReference type="EMBL" id="KAF1828158.1"/>
    </source>
</evidence>
<reference evidence="2" key="1">
    <citation type="submission" date="2020-01" db="EMBL/GenBank/DDBJ databases">
        <authorList>
            <consortium name="DOE Joint Genome Institute"/>
            <person name="Haridas S."/>
            <person name="Albert R."/>
            <person name="Binder M."/>
            <person name="Bloem J."/>
            <person name="Labutti K."/>
            <person name="Salamov A."/>
            <person name="Andreopoulos B."/>
            <person name="Baker S.E."/>
            <person name="Barry K."/>
            <person name="Bills G."/>
            <person name="Bluhm B.H."/>
            <person name="Cannon C."/>
            <person name="Castanera R."/>
            <person name="Culley D.E."/>
            <person name="Daum C."/>
            <person name="Ezra D."/>
            <person name="Gonzalez J.B."/>
            <person name="Henrissat B."/>
            <person name="Kuo A."/>
            <person name="Liang C."/>
            <person name="Lipzen A."/>
            <person name="Lutzoni F."/>
            <person name="Magnuson J."/>
            <person name="Mondo S."/>
            <person name="Nolan M."/>
            <person name="Ohm R."/>
            <person name="Pangilinan J."/>
            <person name="Park H.-J."/>
            <person name="Ramirez L."/>
            <person name="Alfaro M."/>
            <person name="Sun H."/>
            <person name="Tritt A."/>
            <person name="Yoshinaga Y."/>
            <person name="Zwiers L.-H."/>
            <person name="Turgeon B.G."/>
            <person name="Goodwin S.B."/>
            <person name="Spatafora J.W."/>
            <person name="Crous P.W."/>
            <person name="Grigoriev I.V."/>
        </authorList>
    </citation>
    <scope>NUCLEOTIDE SEQUENCE</scope>
    <source>
        <strain evidence="2">P77</strain>
    </source>
</reference>
<dbReference type="AlphaFoldDB" id="A0A6A5JV53"/>
<dbReference type="Proteomes" id="UP000800040">
    <property type="component" value="Unassembled WGS sequence"/>
</dbReference>
<protein>
    <submittedName>
        <fullName evidence="2">Uncharacterized protein</fullName>
    </submittedName>
</protein>
<keyword evidence="3" id="KW-1185">Reference proteome</keyword>